<keyword evidence="10 16" id="KW-1133">Transmembrane helix</keyword>
<evidence type="ECO:0000256" key="12">
    <source>
        <dbReference type="ARBA" id="ARBA00047899"/>
    </source>
</evidence>
<evidence type="ECO:0000256" key="3">
    <source>
        <dbReference type="ARBA" id="ARBA00022527"/>
    </source>
</evidence>
<dbReference type="GO" id="GO:0016020">
    <property type="term" value="C:membrane"/>
    <property type="evidence" value="ECO:0007669"/>
    <property type="project" value="UniProtKB-SubCell"/>
</dbReference>
<proteinExistence type="predicted"/>
<dbReference type="Gene3D" id="1.10.510.10">
    <property type="entry name" value="Transferase(Phosphotransferase) domain 1"/>
    <property type="match status" value="1"/>
</dbReference>
<evidence type="ECO:0000256" key="15">
    <source>
        <dbReference type="SAM" id="MobiDB-lite"/>
    </source>
</evidence>
<gene>
    <name evidence="19" type="primary">LOC111018046</name>
</gene>
<evidence type="ECO:0000256" key="7">
    <source>
        <dbReference type="ARBA" id="ARBA00022741"/>
    </source>
</evidence>
<dbReference type="GeneID" id="111018046"/>
<dbReference type="PROSITE" id="PS00108">
    <property type="entry name" value="PROTEIN_KINASE_ST"/>
    <property type="match status" value="1"/>
</dbReference>
<evidence type="ECO:0000259" key="17">
    <source>
        <dbReference type="PROSITE" id="PS50011"/>
    </source>
</evidence>
<feature type="binding site" evidence="14">
    <location>
        <position position="216"/>
    </location>
    <ligand>
        <name>ATP</name>
        <dbReference type="ChEBI" id="CHEBI:30616"/>
    </ligand>
</feature>
<evidence type="ECO:0000256" key="16">
    <source>
        <dbReference type="SAM" id="Phobius"/>
    </source>
</evidence>
<dbReference type="GO" id="GO:0005524">
    <property type="term" value="F:ATP binding"/>
    <property type="evidence" value="ECO:0007669"/>
    <property type="project" value="UniProtKB-UniRule"/>
</dbReference>
<accession>A0A6J1D8M9</accession>
<keyword evidence="3" id="KW-0723">Serine/threonine-protein kinase</keyword>
<protein>
    <recommendedName>
        <fullName evidence="2">non-specific serine/threonine protein kinase</fullName>
        <ecNumber evidence="2">2.7.11.1</ecNumber>
    </recommendedName>
</protein>
<dbReference type="PANTHER" id="PTHR47984:SF4">
    <property type="entry name" value="OS01G0631700 PROTEIN"/>
    <property type="match status" value="1"/>
</dbReference>
<dbReference type="OrthoDB" id="4062651at2759"/>
<dbReference type="InterPro" id="IPR052232">
    <property type="entry name" value="RLK_Ser/Thr-Kinase"/>
</dbReference>
<dbReference type="InterPro" id="IPR000719">
    <property type="entry name" value="Prot_kinase_dom"/>
</dbReference>
<dbReference type="FunFam" id="1.10.510.10:FF:000035">
    <property type="entry name" value="Putative receptor-like serine/threonine-protein kinase"/>
    <property type="match status" value="1"/>
</dbReference>
<evidence type="ECO:0000256" key="10">
    <source>
        <dbReference type="ARBA" id="ARBA00022989"/>
    </source>
</evidence>
<evidence type="ECO:0000256" key="4">
    <source>
        <dbReference type="ARBA" id="ARBA00022553"/>
    </source>
</evidence>
<dbReference type="SUPFAM" id="SSF56112">
    <property type="entry name" value="Protein kinase-like (PK-like)"/>
    <property type="match status" value="1"/>
</dbReference>
<dbReference type="PROSITE" id="PS50011">
    <property type="entry name" value="PROTEIN_KINASE_DOM"/>
    <property type="match status" value="1"/>
</dbReference>
<dbReference type="KEGG" id="mcha:111018046"/>
<dbReference type="SMART" id="SM00220">
    <property type="entry name" value="S_TKc"/>
    <property type="match status" value="1"/>
</dbReference>
<dbReference type="InterPro" id="IPR011009">
    <property type="entry name" value="Kinase-like_dom_sf"/>
</dbReference>
<dbReference type="Proteomes" id="UP000504603">
    <property type="component" value="Unplaced"/>
</dbReference>
<evidence type="ECO:0000256" key="9">
    <source>
        <dbReference type="ARBA" id="ARBA00022840"/>
    </source>
</evidence>
<comment type="subcellular location">
    <subcellularLocation>
        <location evidence="1">Membrane</location>
        <topology evidence="1">Single-pass membrane protein</topology>
    </subcellularLocation>
</comment>
<keyword evidence="9 14" id="KW-0067">ATP-binding</keyword>
<evidence type="ECO:0000256" key="8">
    <source>
        <dbReference type="ARBA" id="ARBA00022777"/>
    </source>
</evidence>
<evidence type="ECO:0000256" key="2">
    <source>
        <dbReference type="ARBA" id="ARBA00012513"/>
    </source>
</evidence>
<dbReference type="PROSITE" id="PS00107">
    <property type="entry name" value="PROTEIN_KINASE_ATP"/>
    <property type="match status" value="1"/>
</dbReference>
<keyword evidence="6 16" id="KW-0812">Transmembrane</keyword>
<dbReference type="CDD" id="cd14066">
    <property type="entry name" value="STKc_IRAK"/>
    <property type="match status" value="1"/>
</dbReference>
<dbReference type="RefSeq" id="XP_022149677.1">
    <property type="nucleotide sequence ID" value="XM_022293985.1"/>
</dbReference>
<dbReference type="Pfam" id="PF00069">
    <property type="entry name" value="Pkinase"/>
    <property type="match status" value="1"/>
</dbReference>
<feature type="transmembrane region" description="Helical" evidence="16">
    <location>
        <begin position="20"/>
        <end position="47"/>
    </location>
</feature>
<dbReference type="GO" id="GO:0004674">
    <property type="term" value="F:protein serine/threonine kinase activity"/>
    <property type="evidence" value="ECO:0007669"/>
    <property type="project" value="UniProtKB-KW"/>
</dbReference>
<sequence>MASGNSLNDDLYKKTSFWGLSLWVLICICIGAFIVLILGLLSIWVLFRKKSKRPMDKFPISQIPDFPKDIRIDQVGTQTSNDRPENRLLSVDIKRNDENSEMMVVTKSSEPDNNSQCSSTHQHEKACNSQSGEEGSSGHARKQASRSYGGYGGIVPPSPLVGLPEISHLGWGHWFTLRDLELATNRFSTENILGEGGYGVVYKGRLINGTEVAVKKLLNNLGQAEKEFRVEVEAIGHVRHKNLVRLLGYCIEGVHRMLVYEYVNNGNLEQWLHGAMCQHGTLTWEARMKVLLGTAKALAYLHEAIEPKVVHRDIKSSNILIDDEFNAKVSDFGLAKLLGSGESHITTRVMGTFGYVAPEYANTGLLNEKSDIYSFGVLLLEAITGRDPVDYARPSDEVNLVEWLKMMVATRRAEEVVDMNLEVKPTTRALKRALLVALRCIDPESIKRPKMSQVVRMLEADEFPLHEDRRNRKSRSMSLEIESMKEISGSEQTGGQSESHKSETSHG</sequence>
<keyword evidence="18" id="KW-1185">Reference proteome</keyword>
<feature type="region of interest" description="Disordered" evidence="15">
    <location>
        <begin position="466"/>
        <end position="507"/>
    </location>
</feature>
<name>A0A6J1D8M9_MOMCH</name>
<evidence type="ECO:0000256" key="1">
    <source>
        <dbReference type="ARBA" id="ARBA00004167"/>
    </source>
</evidence>
<evidence type="ECO:0000256" key="13">
    <source>
        <dbReference type="ARBA" id="ARBA00048679"/>
    </source>
</evidence>
<keyword evidence="11 16" id="KW-0472">Membrane</keyword>
<evidence type="ECO:0000256" key="14">
    <source>
        <dbReference type="PROSITE-ProRule" id="PRU10141"/>
    </source>
</evidence>
<comment type="catalytic activity">
    <reaction evidence="13">
        <text>L-seryl-[protein] + ATP = O-phospho-L-seryl-[protein] + ADP + H(+)</text>
        <dbReference type="Rhea" id="RHEA:17989"/>
        <dbReference type="Rhea" id="RHEA-COMP:9863"/>
        <dbReference type="Rhea" id="RHEA-COMP:11604"/>
        <dbReference type="ChEBI" id="CHEBI:15378"/>
        <dbReference type="ChEBI" id="CHEBI:29999"/>
        <dbReference type="ChEBI" id="CHEBI:30616"/>
        <dbReference type="ChEBI" id="CHEBI:83421"/>
        <dbReference type="ChEBI" id="CHEBI:456216"/>
        <dbReference type="EC" id="2.7.11.1"/>
    </reaction>
</comment>
<evidence type="ECO:0000256" key="11">
    <source>
        <dbReference type="ARBA" id="ARBA00023136"/>
    </source>
</evidence>
<evidence type="ECO:0000256" key="6">
    <source>
        <dbReference type="ARBA" id="ARBA00022692"/>
    </source>
</evidence>
<evidence type="ECO:0000256" key="5">
    <source>
        <dbReference type="ARBA" id="ARBA00022679"/>
    </source>
</evidence>
<dbReference type="AlphaFoldDB" id="A0A6J1D8M9"/>
<dbReference type="Gene3D" id="3.30.200.20">
    <property type="entry name" value="Phosphorylase Kinase, domain 1"/>
    <property type="match status" value="1"/>
</dbReference>
<organism evidence="18 19">
    <name type="scientific">Momordica charantia</name>
    <name type="common">Bitter gourd</name>
    <name type="synonym">Balsam pear</name>
    <dbReference type="NCBI Taxonomy" id="3673"/>
    <lineage>
        <taxon>Eukaryota</taxon>
        <taxon>Viridiplantae</taxon>
        <taxon>Streptophyta</taxon>
        <taxon>Embryophyta</taxon>
        <taxon>Tracheophyta</taxon>
        <taxon>Spermatophyta</taxon>
        <taxon>Magnoliopsida</taxon>
        <taxon>eudicotyledons</taxon>
        <taxon>Gunneridae</taxon>
        <taxon>Pentapetalae</taxon>
        <taxon>rosids</taxon>
        <taxon>fabids</taxon>
        <taxon>Cucurbitales</taxon>
        <taxon>Cucurbitaceae</taxon>
        <taxon>Momordiceae</taxon>
        <taxon>Momordica</taxon>
    </lineage>
</organism>
<feature type="compositionally biased region" description="Basic and acidic residues" evidence="15">
    <location>
        <begin position="498"/>
        <end position="507"/>
    </location>
</feature>
<reference evidence="19" key="1">
    <citation type="submission" date="2025-08" db="UniProtKB">
        <authorList>
            <consortium name="RefSeq"/>
        </authorList>
    </citation>
    <scope>IDENTIFICATION</scope>
</reference>
<feature type="compositionally biased region" description="Polar residues" evidence="15">
    <location>
        <begin position="106"/>
        <end position="120"/>
    </location>
</feature>
<comment type="catalytic activity">
    <reaction evidence="12">
        <text>L-threonyl-[protein] + ATP = O-phospho-L-threonyl-[protein] + ADP + H(+)</text>
        <dbReference type="Rhea" id="RHEA:46608"/>
        <dbReference type="Rhea" id="RHEA-COMP:11060"/>
        <dbReference type="Rhea" id="RHEA-COMP:11605"/>
        <dbReference type="ChEBI" id="CHEBI:15378"/>
        <dbReference type="ChEBI" id="CHEBI:30013"/>
        <dbReference type="ChEBI" id="CHEBI:30616"/>
        <dbReference type="ChEBI" id="CHEBI:61977"/>
        <dbReference type="ChEBI" id="CHEBI:456216"/>
        <dbReference type="EC" id="2.7.11.1"/>
    </reaction>
</comment>
<dbReference type="FunFam" id="3.30.200.20:FF:000083">
    <property type="entry name" value="Putative receptor-like protein kinase"/>
    <property type="match status" value="1"/>
</dbReference>
<keyword evidence="5" id="KW-0808">Transferase</keyword>
<feature type="domain" description="Protein kinase" evidence="17">
    <location>
        <begin position="187"/>
        <end position="451"/>
    </location>
</feature>
<dbReference type="PANTHER" id="PTHR47984">
    <property type="entry name" value="OS01G0323000 PROTEIN"/>
    <property type="match status" value="1"/>
</dbReference>
<dbReference type="InterPro" id="IPR008271">
    <property type="entry name" value="Ser/Thr_kinase_AS"/>
</dbReference>
<dbReference type="EC" id="2.7.11.1" evidence="2"/>
<keyword evidence="8" id="KW-0418">Kinase</keyword>
<feature type="region of interest" description="Disordered" evidence="15">
    <location>
        <begin position="103"/>
        <end position="149"/>
    </location>
</feature>
<dbReference type="InterPro" id="IPR017441">
    <property type="entry name" value="Protein_kinase_ATP_BS"/>
</dbReference>
<evidence type="ECO:0000313" key="19">
    <source>
        <dbReference type="RefSeq" id="XP_022149677.1"/>
    </source>
</evidence>
<keyword evidence="7 14" id="KW-0547">Nucleotide-binding</keyword>
<keyword evidence="4" id="KW-0597">Phosphoprotein</keyword>
<evidence type="ECO:0000313" key="18">
    <source>
        <dbReference type="Proteomes" id="UP000504603"/>
    </source>
</evidence>